<evidence type="ECO:0000256" key="1">
    <source>
        <dbReference type="SAM" id="SignalP"/>
    </source>
</evidence>
<gene>
    <name evidence="2" type="ORF">C5Y83_18085</name>
</gene>
<name>A0A2S8FJ10_9BACT</name>
<feature type="signal peptide" evidence="1">
    <location>
        <begin position="1"/>
        <end position="25"/>
    </location>
</feature>
<comment type="caution">
    <text evidence="2">The sequence shown here is derived from an EMBL/GenBank/DDBJ whole genome shotgun (WGS) entry which is preliminary data.</text>
</comment>
<keyword evidence="1" id="KW-0732">Signal</keyword>
<reference evidence="2 3" key="1">
    <citation type="submission" date="2018-02" db="EMBL/GenBank/DDBJ databases">
        <title>Comparative genomes isolates from brazilian mangrove.</title>
        <authorList>
            <person name="Araujo J.E."/>
            <person name="Taketani R.G."/>
            <person name="Silva M.C.P."/>
            <person name="Loureco M.V."/>
            <person name="Andreote F.D."/>
        </authorList>
    </citation>
    <scope>NUCLEOTIDE SEQUENCE [LARGE SCALE GENOMIC DNA]</scope>
    <source>
        <strain evidence="2 3">Hex-1 MGV</strain>
    </source>
</reference>
<sequence length="221" mass="25033">MLVKSLIWTGMLGIAMVSLSSTAKADHFTHEGRLVRDIEVLHHAVDDFYHEVDHHRRYSDLAREARALLREVDHFCDTAQRRGGLGHLKADFRGVSREMRHVQQDLYRCWNHYHDHHGESHILSSWARVERAFDRVYYDLYESHCGYIQYHCSIGNGYGHGHGHGHHNGYQGNGPFVPGNASSPFYGNQGGVSFGHSNGKFQVRVGGNAPGWAHLLKAAIK</sequence>
<organism evidence="2 3">
    <name type="scientific">Blastopirellula marina</name>
    <dbReference type="NCBI Taxonomy" id="124"/>
    <lineage>
        <taxon>Bacteria</taxon>
        <taxon>Pseudomonadati</taxon>
        <taxon>Planctomycetota</taxon>
        <taxon>Planctomycetia</taxon>
        <taxon>Pirellulales</taxon>
        <taxon>Pirellulaceae</taxon>
        <taxon>Blastopirellula</taxon>
    </lineage>
</organism>
<dbReference type="AlphaFoldDB" id="A0A2S8FJ10"/>
<protein>
    <recommendedName>
        <fullName evidence="4">DUF3347 domain-containing protein</fullName>
    </recommendedName>
</protein>
<feature type="chain" id="PRO_5015497345" description="DUF3347 domain-containing protein" evidence="1">
    <location>
        <begin position="26"/>
        <end position="221"/>
    </location>
</feature>
<dbReference type="OrthoDB" id="274505at2"/>
<evidence type="ECO:0000313" key="3">
    <source>
        <dbReference type="Proteomes" id="UP000238322"/>
    </source>
</evidence>
<evidence type="ECO:0008006" key="4">
    <source>
        <dbReference type="Google" id="ProtNLM"/>
    </source>
</evidence>
<proteinExistence type="predicted"/>
<dbReference type="EMBL" id="PUHY01000012">
    <property type="protein sequence ID" value="PQO32147.1"/>
    <property type="molecule type" value="Genomic_DNA"/>
</dbReference>
<dbReference type="RefSeq" id="WP_105331159.1">
    <property type="nucleotide sequence ID" value="NZ_PUHY01000012.1"/>
</dbReference>
<dbReference type="Proteomes" id="UP000238322">
    <property type="component" value="Unassembled WGS sequence"/>
</dbReference>
<accession>A0A2S8FJ10</accession>
<evidence type="ECO:0000313" key="2">
    <source>
        <dbReference type="EMBL" id="PQO32147.1"/>
    </source>
</evidence>